<dbReference type="EMBL" id="BLZH01000004">
    <property type="protein sequence ID" value="GFP54627.1"/>
    <property type="molecule type" value="Genomic_DNA"/>
</dbReference>
<keyword evidence="1" id="KW-0175">Coiled coil</keyword>
<evidence type="ECO:0000313" key="3">
    <source>
        <dbReference type="EMBL" id="GFP54627.1"/>
    </source>
</evidence>
<feature type="region of interest" description="Disordered" evidence="2">
    <location>
        <begin position="741"/>
        <end position="776"/>
    </location>
</feature>
<proteinExistence type="predicted"/>
<feature type="region of interest" description="Disordered" evidence="2">
    <location>
        <begin position="595"/>
        <end position="655"/>
    </location>
</feature>
<feature type="region of interest" description="Disordered" evidence="2">
    <location>
        <begin position="679"/>
        <end position="710"/>
    </location>
</feature>
<feature type="compositionally biased region" description="Polar residues" evidence="2">
    <location>
        <begin position="602"/>
        <end position="622"/>
    </location>
</feature>
<evidence type="ECO:0000256" key="1">
    <source>
        <dbReference type="SAM" id="Coils"/>
    </source>
</evidence>
<gene>
    <name evidence="3" type="ORF">TASIC1_0004025100</name>
</gene>
<organism evidence="3 4">
    <name type="scientific">Trichoderma asperellum</name>
    <name type="common">Filamentous fungus</name>
    <dbReference type="NCBI Taxonomy" id="101201"/>
    <lineage>
        <taxon>Eukaryota</taxon>
        <taxon>Fungi</taxon>
        <taxon>Dikarya</taxon>
        <taxon>Ascomycota</taxon>
        <taxon>Pezizomycotina</taxon>
        <taxon>Sordariomycetes</taxon>
        <taxon>Hypocreomycetidae</taxon>
        <taxon>Hypocreales</taxon>
        <taxon>Hypocreaceae</taxon>
        <taxon>Trichoderma</taxon>
    </lineage>
</organism>
<sequence length="776" mass="88406">MTHFTECLNECLDITDDEVVEARLEIQRLHGDMQHQETELEKSRSLLDQKDAKLCETEKLYKALLEEDTRVLEDNKNLNSGLESLRQQLAEEKRRSELLKEKHQESRSRLNDAIREQQDLFSRSRDLCQETMDQLRKDKAVKTSASDAVDKALETSQKKRAEMKKCLDEYRVQTEKDIHQKDQVITVLKEKLNHQESLLAQEKLLADSLRAQAEEMGVARECVQTLEAKVEALMTHHATQNEQHELDARQSAEMMNNLINGGTFVAGNMLSREDLTVELGAVENNIMESLSPVIFSLESVQKDSPSAVTQLESSIRQNLDQFKDEALELVNRWEKSKEENGVQIQDLFKQIRELGSGLKKAETVCEHIGQKFDALVDSEQSNQRIADVLAQDLTQRFLDREMRLDDMECRLQQMHQGFAKKIDTMISGVQCSEKEATKLVRSAATELRGVLEQGFGQENERISRLLVESENIAKALAAHVDEHKQPIPQTNRKVYELQTPLEIEHESVTQLTRKLQELEQKAQENEVLRGRWLKEIQSIEAVRAQLKTVQEQTSPVEVCEKKIDRLVEISRFIQSSTSYLATESEWVQQELVARAPEPTVEIDNNPSAPSTRSNGEAENQQPPKEDGAFRKVTVHSPDPGEGSPSPPPTVIQEQKRRREITQLRSILKGQFQSGIIESSSIESHSNTNQANQSKPPGLSNGSLNKTGSSSKQMVAEICSRMVRHDWSFPTVADFERDIQLASKKRERPQDILTSSQLDNPSYRDPKKLRTSSYIDE</sequence>
<dbReference type="Proteomes" id="UP000517252">
    <property type="component" value="Unassembled WGS sequence"/>
</dbReference>
<evidence type="ECO:0000313" key="4">
    <source>
        <dbReference type="Proteomes" id="UP000517252"/>
    </source>
</evidence>
<comment type="caution">
    <text evidence="3">The sequence shown here is derived from an EMBL/GenBank/DDBJ whole genome shotgun (WGS) entry which is preliminary data.</text>
</comment>
<feature type="coiled-coil region" evidence="1">
    <location>
        <begin position="72"/>
        <end position="120"/>
    </location>
</feature>
<feature type="compositionally biased region" description="Polar residues" evidence="2">
    <location>
        <begin position="686"/>
        <end position="710"/>
    </location>
</feature>
<reference evidence="3 4" key="1">
    <citation type="submission" date="2020-07" db="EMBL/GenBank/DDBJ databases">
        <title>Trichoderma asperellum IC-1 whole genome shotgun sequence.</title>
        <authorList>
            <person name="Kanamasa S."/>
            <person name="Takahashi H."/>
        </authorList>
    </citation>
    <scope>NUCLEOTIDE SEQUENCE [LARGE SCALE GENOMIC DNA]</scope>
    <source>
        <strain evidence="3 4">IC-1</strain>
    </source>
</reference>
<name>A0A6V8QQ35_TRIAP</name>
<dbReference type="AlphaFoldDB" id="A0A6V8QQ35"/>
<protein>
    <submittedName>
        <fullName evidence="3">Uncharacterized protein</fullName>
    </submittedName>
</protein>
<dbReference type="OrthoDB" id="4848543at2759"/>
<accession>A0A6V8QQ35</accession>
<feature type="coiled-coil region" evidence="1">
    <location>
        <begin position="501"/>
        <end position="528"/>
    </location>
</feature>
<evidence type="ECO:0000256" key="2">
    <source>
        <dbReference type="SAM" id="MobiDB-lite"/>
    </source>
</evidence>